<evidence type="ECO:0000256" key="1">
    <source>
        <dbReference type="SAM" id="MobiDB-lite"/>
    </source>
</evidence>
<dbReference type="AlphaFoldDB" id="A0A1M5NS60"/>
<reference evidence="3 4" key="1">
    <citation type="submission" date="2016-11" db="EMBL/GenBank/DDBJ databases">
        <authorList>
            <person name="Jaros S."/>
            <person name="Januszkiewicz K."/>
            <person name="Wedrychowicz H."/>
        </authorList>
    </citation>
    <scope>NUCLEOTIDE SEQUENCE [LARGE SCALE GENOMIC DNA]</scope>
    <source>
        <strain evidence="3 4">CGMCC 1.7049</strain>
    </source>
</reference>
<proteinExistence type="predicted"/>
<evidence type="ECO:0000313" key="4">
    <source>
        <dbReference type="Proteomes" id="UP000199758"/>
    </source>
</evidence>
<feature type="transmembrane region" description="Helical" evidence="2">
    <location>
        <begin position="154"/>
        <end position="174"/>
    </location>
</feature>
<keyword evidence="2" id="KW-1133">Transmembrane helix</keyword>
<dbReference type="EMBL" id="FQWZ01000004">
    <property type="protein sequence ID" value="SHG92340.1"/>
    <property type="molecule type" value="Genomic_DNA"/>
</dbReference>
<name>A0A1M5NS60_9GAMM</name>
<organism evidence="3 4">
    <name type="scientific">Hydrocarboniphaga daqingensis</name>
    <dbReference type="NCBI Taxonomy" id="490188"/>
    <lineage>
        <taxon>Bacteria</taxon>
        <taxon>Pseudomonadati</taxon>
        <taxon>Pseudomonadota</taxon>
        <taxon>Gammaproteobacteria</taxon>
        <taxon>Nevskiales</taxon>
        <taxon>Nevskiaceae</taxon>
        <taxon>Hydrocarboniphaga</taxon>
    </lineage>
</organism>
<dbReference type="STRING" id="490188.SAMN04488068_1836"/>
<evidence type="ECO:0000313" key="3">
    <source>
        <dbReference type="EMBL" id="SHG92340.1"/>
    </source>
</evidence>
<feature type="compositionally biased region" description="Basic and acidic residues" evidence="1">
    <location>
        <begin position="214"/>
        <end position="224"/>
    </location>
</feature>
<gene>
    <name evidence="3" type="ORF">SAMN04488068_1836</name>
</gene>
<keyword evidence="2" id="KW-0472">Membrane</keyword>
<dbReference type="RefSeq" id="WP_072896780.1">
    <property type="nucleotide sequence ID" value="NZ_FQWZ01000004.1"/>
</dbReference>
<feature type="region of interest" description="Disordered" evidence="1">
    <location>
        <begin position="174"/>
        <end position="224"/>
    </location>
</feature>
<protein>
    <submittedName>
        <fullName evidence="3">Uncharacterized protein</fullName>
    </submittedName>
</protein>
<evidence type="ECO:0000256" key="2">
    <source>
        <dbReference type="SAM" id="Phobius"/>
    </source>
</evidence>
<keyword evidence="4" id="KW-1185">Reference proteome</keyword>
<dbReference type="Proteomes" id="UP000199758">
    <property type="component" value="Unassembled WGS sequence"/>
</dbReference>
<feature type="transmembrane region" description="Helical" evidence="2">
    <location>
        <begin position="6"/>
        <end position="22"/>
    </location>
</feature>
<accession>A0A1M5NS60</accession>
<dbReference type="OrthoDB" id="278697at2"/>
<sequence length="224" mass="25232">MQIPEWLLAILALATVAIWVVGERRRRRVERRRFVRGYRFPDSVDRRLAVIEPDWTAHQREQAWSALREFFIAWQRSDGRRVALPSRSVERAWRAFANETSAYAEFCKAAFGQPIEPLEAQPFGQDPATDEALRRCWWQTCRDQRIDPRRPGHLPLLFAVDFYLMAIGGLHYTMAPPRDDRGDDGITPVGLLGDGDPDADRYGAADGDAPADGDGGHDGGGDGD</sequence>
<keyword evidence="2" id="KW-0812">Transmembrane</keyword>